<sequence>MGFQLDAHMFTSPPLLHLCGIRPISWGSAIHDAPIEEQPPIRQRTVHKTGALESRRGLLLVERCNLQRGTCYWYRPDPGIHLE</sequence>
<dbReference type="AlphaFoldDB" id="A0A5N6RIA3"/>
<evidence type="ECO:0000313" key="1">
    <source>
        <dbReference type="EMBL" id="KAE8099121.1"/>
    </source>
</evidence>
<proteinExistence type="predicted"/>
<keyword evidence="2" id="KW-1185">Reference proteome</keyword>
<dbReference type="EMBL" id="CM017327">
    <property type="protein sequence ID" value="KAE8099121.1"/>
    <property type="molecule type" value="Genomic_DNA"/>
</dbReference>
<evidence type="ECO:0000313" key="2">
    <source>
        <dbReference type="Proteomes" id="UP000327013"/>
    </source>
</evidence>
<organism evidence="1 2">
    <name type="scientific">Carpinus fangiana</name>
    <dbReference type="NCBI Taxonomy" id="176857"/>
    <lineage>
        <taxon>Eukaryota</taxon>
        <taxon>Viridiplantae</taxon>
        <taxon>Streptophyta</taxon>
        <taxon>Embryophyta</taxon>
        <taxon>Tracheophyta</taxon>
        <taxon>Spermatophyta</taxon>
        <taxon>Magnoliopsida</taxon>
        <taxon>eudicotyledons</taxon>
        <taxon>Gunneridae</taxon>
        <taxon>Pentapetalae</taxon>
        <taxon>rosids</taxon>
        <taxon>fabids</taxon>
        <taxon>Fagales</taxon>
        <taxon>Betulaceae</taxon>
        <taxon>Carpinus</taxon>
    </lineage>
</organism>
<accession>A0A5N6RIA3</accession>
<gene>
    <name evidence="1" type="ORF">FH972_017126</name>
</gene>
<dbReference type="Proteomes" id="UP000327013">
    <property type="component" value="Chromosome 7"/>
</dbReference>
<protein>
    <submittedName>
        <fullName evidence="1">Uncharacterized protein</fullName>
    </submittedName>
</protein>
<name>A0A5N6RIA3_9ROSI</name>
<reference evidence="1 2" key="1">
    <citation type="submission" date="2019-06" db="EMBL/GenBank/DDBJ databases">
        <title>A chromosomal-level reference genome of Carpinus fangiana (Coryloideae, Betulaceae).</title>
        <authorList>
            <person name="Yang X."/>
            <person name="Wang Z."/>
            <person name="Zhang L."/>
            <person name="Hao G."/>
            <person name="Liu J."/>
            <person name="Yang Y."/>
        </authorList>
    </citation>
    <scope>NUCLEOTIDE SEQUENCE [LARGE SCALE GENOMIC DNA]</scope>
    <source>
        <strain evidence="1">Cfa_2016G</strain>
        <tissue evidence="1">Leaf</tissue>
    </source>
</reference>